<evidence type="ECO:0000256" key="3">
    <source>
        <dbReference type="ARBA" id="ARBA00022833"/>
    </source>
</evidence>
<sequence length="379" mass="42206">MDDTTTLMASCLCGDCKFQVDVPTSSLPLDAHLCHCNLDRHTHGTLCVYHAFVPMVPSLEGMTPYKVIPTSEVVRYFCTTCGTHMGDTTEKRERWCLSTGVVDKSETIFQFKNHVFVSDTKDGGLSGWLPEIEGERLKYWEGHSGESTELDPPIKNEISDTFTKSDRLHVYCQCRGVDFYISRPDYNSPAFIADFPDMPTLNSAPRNTQEEMKYDNWWIATDRAKYVAENCACPSCRLAAGCDIVQGAFVPTCFITQANGSPYANIFGTMKEYNSSGPIWRRFCGICGATVFRHDIGERPKYVSVAVGLMDADSGSRAEEWLEWRTGELNHLDMALNNPLATAVQDGARAWSKRTGQSSRCSEGWGEPNITAVIREGAS</sequence>
<keyword evidence="7" id="KW-1185">Reference proteome</keyword>
<dbReference type="InterPro" id="IPR006913">
    <property type="entry name" value="CENP-V/GFA"/>
</dbReference>
<organism evidence="6 7">
    <name type="scientific">Tothia fuscella</name>
    <dbReference type="NCBI Taxonomy" id="1048955"/>
    <lineage>
        <taxon>Eukaryota</taxon>
        <taxon>Fungi</taxon>
        <taxon>Dikarya</taxon>
        <taxon>Ascomycota</taxon>
        <taxon>Pezizomycotina</taxon>
        <taxon>Dothideomycetes</taxon>
        <taxon>Pleosporomycetidae</taxon>
        <taxon>Venturiales</taxon>
        <taxon>Cylindrosympodiaceae</taxon>
        <taxon>Tothia</taxon>
    </lineage>
</organism>
<dbReference type="Gene3D" id="3.90.1590.10">
    <property type="entry name" value="glutathione-dependent formaldehyde- activating enzyme (gfa)"/>
    <property type="match status" value="2"/>
</dbReference>
<dbReference type="GO" id="GO:0046872">
    <property type="term" value="F:metal ion binding"/>
    <property type="evidence" value="ECO:0007669"/>
    <property type="project" value="UniProtKB-KW"/>
</dbReference>
<dbReference type="SUPFAM" id="SSF51316">
    <property type="entry name" value="Mss4-like"/>
    <property type="match status" value="2"/>
</dbReference>
<comment type="caution">
    <text evidence="6">The sequence shown here is derived from an EMBL/GenBank/DDBJ whole genome shotgun (WGS) entry which is preliminary data.</text>
</comment>
<dbReference type="PANTHER" id="PTHR33337">
    <property type="entry name" value="GFA DOMAIN-CONTAINING PROTEIN"/>
    <property type="match status" value="1"/>
</dbReference>
<dbReference type="PROSITE" id="PS51891">
    <property type="entry name" value="CENP_V_GFA"/>
    <property type="match status" value="1"/>
</dbReference>
<evidence type="ECO:0000313" key="7">
    <source>
        <dbReference type="Proteomes" id="UP000800235"/>
    </source>
</evidence>
<feature type="domain" description="CENP-V/GFA" evidence="5">
    <location>
        <begin position="7"/>
        <end position="129"/>
    </location>
</feature>
<dbReference type="EMBL" id="MU007032">
    <property type="protein sequence ID" value="KAF2431395.1"/>
    <property type="molecule type" value="Genomic_DNA"/>
</dbReference>
<dbReference type="Pfam" id="PF04828">
    <property type="entry name" value="GFA"/>
    <property type="match status" value="2"/>
</dbReference>
<gene>
    <name evidence="6" type="ORF">EJ08DRAFT_587461</name>
</gene>
<name>A0A9P4NSK7_9PEZI</name>
<keyword evidence="2" id="KW-0479">Metal-binding</keyword>
<evidence type="ECO:0000256" key="2">
    <source>
        <dbReference type="ARBA" id="ARBA00022723"/>
    </source>
</evidence>
<reference evidence="6" key="1">
    <citation type="journal article" date="2020" name="Stud. Mycol.">
        <title>101 Dothideomycetes genomes: a test case for predicting lifestyles and emergence of pathogens.</title>
        <authorList>
            <person name="Haridas S."/>
            <person name="Albert R."/>
            <person name="Binder M."/>
            <person name="Bloem J."/>
            <person name="Labutti K."/>
            <person name="Salamov A."/>
            <person name="Andreopoulos B."/>
            <person name="Baker S."/>
            <person name="Barry K."/>
            <person name="Bills G."/>
            <person name="Bluhm B."/>
            <person name="Cannon C."/>
            <person name="Castanera R."/>
            <person name="Culley D."/>
            <person name="Daum C."/>
            <person name="Ezra D."/>
            <person name="Gonzalez J."/>
            <person name="Henrissat B."/>
            <person name="Kuo A."/>
            <person name="Liang C."/>
            <person name="Lipzen A."/>
            <person name="Lutzoni F."/>
            <person name="Magnuson J."/>
            <person name="Mondo S."/>
            <person name="Nolan M."/>
            <person name="Ohm R."/>
            <person name="Pangilinan J."/>
            <person name="Park H.-J."/>
            <person name="Ramirez L."/>
            <person name="Alfaro M."/>
            <person name="Sun H."/>
            <person name="Tritt A."/>
            <person name="Yoshinaga Y."/>
            <person name="Zwiers L.-H."/>
            <person name="Turgeon B."/>
            <person name="Goodwin S."/>
            <person name="Spatafora J."/>
            <person name="Crous P."/>
            <person name="Grigoriev I."/>
        </authorList>
    </citation>
    <scope>NUCLEOTIDE SEQUENCE</scope>
    <source>
        <strain evidence="6">CBS 130266</strain>
    </source>
</reference>
<keyword evidence="3" id="KW-0862">Zinc</keyword>
<dbReference type="Proteomes" id="UP000800235">
    <property type="component" value="Unassembled WGS sequence"/>
</dbReference>
<comment type="similarity">
    <text evidence="1">Belongs to the Gfa family.</text>
</comment>
<protein>
    <recommendedName>
        <fullName evidence="5">CENP-V/GFA domain-containing protein</fullName>
    </recommendedName>
</protein>
<evidence type="ECO:0000256" key="4">
    <source>
        <dbReference type="ARBA" id="ARBA00023239"/>
    </source>
</evidence>
<keyword evidence="4" id="KW-0456">Lyase</keyword>
<dbReference type="AlphaFoldDB" id="A0A9P4NSK7"/>
<evidence type="ECO:0000256" key="1">
    <source>
        <dbReference type="ARBA" id="ARBA00005495"/>
    </source>
</evidence>
<dbReference type="GO" id="GO:0016846">
    <property type="term" value="F:carbon-sulfur lyase activity"/>
    <property type="evidence" value="ECO:0007669"/>
    <property type="project" value="InterPro"/>
</dbReference>
<dbReference type="PANTHER" id="PTHR33337:SF31">
    <property type="entry name" value="DUF636 DOMAIN PROTEIN (AFU_ORTHOLOGUE AFUA_2G12650)"/>
    <property type="match status" value="1"/>
</dbReference>
<dbReference type="OrthoDB" id="5422068at2759"/>
<evidence type="ECO:0000313" key="6">
    <source>
        <dbReference type="EMBL" id="KAF2431395.1"/>
    </source>
</evidence>
<evidence type="ECO:0000259" key="5">
    <source>
        <dbReference type="PROSITE" id="PS51891"/>
    </source>
</evidence>
<proteinExistence type="inferred from homology"/>
<dbReference type="InterPro" id="IPR011057">
    <property type="entry name" value="Mss4-like_sf"/>
</dbReference>
<accession>A0A9P4NSK7</accession>